<evidence type="ECO:0000256" key="1">
    <source>
        <dbReference type="SAM" id="SignalP"/>
    </source>
</evidence>
<gene>
    <name evidence="2" type="ORF">PoB_004332300</name>
</gene>
<proteinExistence type="predicted"/>
<accession>A0AAV4BCC6</accession>
<dbReference type="PANTHER" id="PTHR37984">
    <property type="entry name" value="PROTEIN CBG26694"/>
    <property type="match status" value="1"/>
</dbReference>
<feature type="chain" id="PRO_5043875972" evidence="1">
    <location>
        <begin position="23"/>
        <end position="148"/>
    </location>
</feature>
<feature type="signal peptide" evidence="1">
    <location>
        <begin position="1"/>
        <end position="22"/>
    </location>
</feature>
<dbReference type="InterPro" id="IPR036397">
    <property type="entry name" value="RNaseH_sf"/>
</dbReference>
<dbReference type="InterPro" id="IPR050951">
    <property type="entry name" value="Retrovirus_Pol_polyprotein"/>
</dbReference>
<reference evidence="2 3" key="1">
    <citation type="journal article" date="2021" name="Elife">
        <title>Chloroplast acquisition without the gene transfer in kleptoplastic sea slugs, Plakobranchus ocellatus.</title>
        <authorList>
            <person name="Maeda T."/>
            <person name="Takahashi S."/>
            <person name="Yoshida T."/>
            <person name="Shimamura S."/>
            <person name="Takaki Y."/>
            <person name="Nagai Y."/>
            <person name="Toyoda A."/>
            <person name="Suzuki Y."/>
            <person name="Arimoto A."/>
            <person name="Ishii H."/>
            <person name="Satoh N."/>
            <person name="Nishiyama T."/>
            <person name="Hasebe M."/>
            <person name="Maruyama T."/>
            <person name="Minagawa J."/>
            <person name="Obokata J."/>
            <person name="Shigenobu S."/>
        </authorList>
    </citation>
    <scope>NUCLEOTIDE SEQUENCE [LARGE SCALE GENOMIC DNA]</scope>
</reference>
<keyword evidence="3" id="KW-1185">Reference proteome</keyword>
<dbReference type="InterPro" id="IPR012337">
    <property type="entry name" value="RNaseH-like_sf"/>
</dbReference>
<keyword evidence="1" id="KW-0732">Signal</keyword>
<dbReference type="AlphaFoldDB" id="A0AAV4BCC6"/>
<dbReference type="SUPFAM" id="SSF53098">
    <property type="entry name" value="Ribonuclease H-like"/>
    <property type="match status" value="1"/>
</dbReference>
<dbReference type="Proteomes" id="UP000735302">
    <property type="component" value="Unassembled WGS sequence"/>
</dbReference>
<dbReference type="Gene3D" id="3.30.420.10">
    <property type="entry name" value="Ribonuclease H-like superfamily/Ribonuclease H"/>
    <property type="match status" value="1"/>
</dbReference>
<protein>
    <submittedName>
        <fullName evidence="2">Integrase core domain</fullName>
    </submittedName>
</protein>
<dbReference type="PANTHER" id="PTHR37984:SF9">
    <property type="entry name" value="INTEGRASE CATALYTIC DOMAIN-CONTAINING PROTEIN"/>
    <property type="match status" value="1"/>
</dbReference>
<evidence type="ECO:0000313" key="3">
    <source>
        <dbReference type="Proteomes" id="UP000735302"/>
    </source>
</evidence>
<comment type="caution">
    <text evidence="2">The sequence shown here is derived from an EMBL/GenBank/DDBJ whole genome shotgun (WGS) entry which is preliminary data.</text>
</comment>
<name>A0AAV4BCC6_9GAST</name>
<dbReference type="EMBL" id="BLXT01004721">
    <property type="protein sequence ID" value="GFO16818.1"/>
    <property type="molecule type" value="Genomic_DNA"/>
</dbReference>
<evidence type="ECO:0000313" key="2">
    <source>
        <dbReference type="EMBL" id="GFO16818.1"/>
    </source>
</evidence>
<organism evidence="2 3">
    <name type="scientific">Plakobranchus ocellatus</name>
    <dbReference type="NCBI Taxonomy" id="259542"/>
    <lineage>
        <taxon>Eukaryota</taxon>
        <taxon>Metazoa</taxon>
        <taxon>Spiralia</taxon>
        <taxon>Lophotrochozoa</taxon>
        <taxon>Mollusca</taxon>
        <taxon>Gastropoda</taxon>
        <taxon>Heterobranchia</taxon>
        <taxon>Euthyneura</taxon>
        <taxon>Panpulmonata</taxon>
        <taxon>Sacoglossa</taxon>
        <taxon>Placobranchoidea</taxon>
        <taxon>Plakobranchidae</taxon>
        <taxon>Plakobranchus</taxon>
    </lineage>
</organism>
<dbReference type="GO" id="GO:0003676">
    <property type="term" value="F:nucleic acid binding"/>
    <property type="evidence" value="ECO:0007669"/>
    <property type="project" value="InterPro"/>
</dbReference>
<sequence>MKAILVSPNAVLWHLSLYGGLADWWHGQEFLCFVCANPTKLFLPFPEHPWSRLTIDIIFYLHDKIYLSPVDHHFWREIGLLDCLTSAAVIVWLKSFLPPHGMPDILISYNRPQFACAEFTKSMELFQLTHMTDSSRNPQVNGEDEPGE</sequence>